<dbReference type="PIRSF" id="PIRSF006092">
    <property type="entry name" value="GreA_GreB"/>
    <property type="match status" value="1"/>
</dbReference>
<protein>
    <submittedName>
        <fullName evidence="3">Transcription elongation factor GreA</fullName>
    </submittedName>
</protein>
<name>A0A7W8NF88_9DEIO</name>
<dbReference type="RefSeq" id="WP_229789894.1">
    <property type="nucleotide sequence ID" value="NZ_JACHFL010000005.1"/>
</dbReference>
<dbReference type="GO" id="GO:0070063">
    <property type="term" value="F:RNA polymerase binding"/>
    <property type="evidence" value="ECO:0007669"/>
    <property type="project" value="InterPro"/>
</dbReference>
<dbReference type="InterPro" id="IPR023459">
    <property type="entry name" value="Tscrpt_elong_fac_GreA/B_fam"/>
</dbReference>
<dbReference type="SUPFAM" id="SSF54534">
    <property type="entry name" value="FKBP-like"/>
    <property type="match status" value="1"/>
</dbReference>
<organism evidence="3 4">
    <name type="scientific">Deinococcus humi</name>
    <dbReference type="NCBI Taxonomy" id="662880"/>
    <lineage>
        <taxon>Bacteria</taxon>
        <taxon>Thermotogati</taxon>
        <taxon>Deinococcota</taxon>
        <taxon>Deinococci</taxon>
        <taxon>Deinococcales</taxon>
        <taxon>Deinococcaceae</taxon>
        <taxon>Deinococcus</taxon>
    </lineage>
</organism>
<dbReference type="PANTHER" id="PTHR30437">
    <property type="entry name" value="TRANSCRIPTION ELONGATION FACTOR GREA"/>
    <property type="match status" value="1"/>
</dbReference>
<dbReference type="PANTHER" id="PTHR30437:SF4">
    <property type="entry name" value="TRANSCRIPTION ELONGATION FACTOR GREA"/>
    <property type="match status" value="1"/>
</dbReference>
<dbReference type="Gene3D" id="3.10.50.30">
    <property type="entry name" value="Transcription elongation factor, GreA/GreB, C-terminal domain"/>
    <property type="match status" value="1"/>
</dbReference>
<evidence type="ECO:0000256" key="1">
    <source>
        <dbReference type="SAM" id="Coils"/>
    </source>
</evidence>
<keyword evidence="3" id="KW-0648">Protein biosynthesis</keyword>
<dbReference type="GO" id="GO:0032784">
    <property type="term" value="P:regulation of DNA-templated transcription elongation"/>
    <property type="evidence" value="ECO:0007669"/>
    <property type="project" value="InterPro"/>
</dbReference>
<keyword evidence="4" id="KW-1185">Reference proteome</keyword>
<dbReference type="InterPro" id="IPR036953">
    <property type="entry name" value="GreA/GreB_C_sf"/>
</dbReference>
<dbReference type="GO" id="GO:0003677">
    <property type="term" value="F:DNA binding"/>
    <property type="evidence" value="ECO:0007669"/>
    <property type="project" value="InterPro"/>
</dbReference>
<evidence type="ECO:0000313" key="4">
    <source>
        <dbReference type="Proteomes" id="UP000552709"/>
    </source>
</evidence>
<accession>A0A7W8NF88</accession>
<gene>
    <name evidence="3" type="ORF">HNQ08_002548</name>
</gene>
<dbReference type="EMBL" id="JACHFL010000005">
    <property type="protein sequence ID" value="MBB5363450.1"/>
    <property type="molecule type" value="Genomic_DNA"/>
</dbReference>
<dbReference type="GO" id="GO:0003746">
    <property type="term" value="F:translation elongation factor activity"/>
    <property type="evidence" value="ECO:0007669"/>
    <property type="project" value="UniProtKB-KW"/>
</dbReference>
<reference evidence="3 4" key="1">
    <citation type="submission" date="2020-08" db="EMBL/GenBank/DDBJ databases">
        <title>Genomic Encyclopedia of Type Strains, Phase IV (KMG-IV): sequencing the most valuable type-strain genomes for metagenomic binning, comparative biology and taxonomic classification.</title>
        <authorList>
            <person name="Goeker M."/>
        </authorList>
    </citation>
    <scope>NUCLEOTIDE SEQUENCE [LARGE SCALE GENOMIC DNA]</scope>
    <source>
        <strain evidence="3 4">DSM 27939</strain>
    </source>
</reference>
<dbReference type="AlphaFoldDB" id="A0A7W8NF88"/>
<keyword evidence="1" id="KW-0175">Coiled coil</keyword>
<dbReference type="Proteomes" id="UP000552709">
    <property type="component" value="Unassembled WGS sequence"/>
</dbReference>
<dbReference type="GO" id="GO:0006354">
    <property type="term" value="P:DNA-templated transcription elongation"/>
    <property type="evidence" value="ECO:0007669"/>
    <property type="project" value="TreeGrafter"/>
</dbReference>
<comment type="caution">
    <text evidence="3">The sequence shown here is derived from an EMBL/GenBank/DDBJ whole genome shotgun (WGS) entry which is preliminary data.</text>
</comment>
<evidence type="ECO:0000313" key="3">
    <source>
        <dbReference type="EMBL" id="MBB5363450.1"/>
    </source>
</evidence>
<keyword evidence="3" id="KW-0251">Elongation factor</keyword>
<proteinExistence type="predicted"/>
<evidence type="ECO:0000259" key="2">
    <source>
        <dbReference type="Pfam" id="PF01272"/>
    </source>
</evidence>
<dbReference type="InterPro" id="IPR001437">
    <property type="entry name" value="Tscrpt_elong_fac_GreA/B_C"/>
</dbReference>
<dbReference type="Pfam" id="PF01272">
    <property type="entry name" value="GreA_GreB"/>
    <property type="match status" value="1"/>
</dbReference>
<feature type="coiled-coil region" evidence="1">
    <location>
        <begin position="2"/>
        <end position="53"/>
    </location>
</feature>
<feature type="domain" description="Transcription elongation factor GreA/GreB C-terminal" evidence="2">
    <location>
        <begin position="67"/>
        <end position="143"/>
    </location>
</feature>
<sequence>MKQNLQRELVRLDEARDYVRDQMESNEAESLGLVEAQQQLAAIEERVEELQYLIASAQLIEPVGGVHDVVRLGDLVLLTELGSGKTRRVQLVSTAEAAGSLGSMVQISSDSPVGSKLEGCRVGDTFAVSLKQGEVRYQVTQIEENPD</sequence>